<sequence>MPDRRTSKYSEQQIIGFLNRATAGEPVSELSRKEGFSQATFYKWCAKCGGLQVSEAVHLLEGENAKLKKLVAAAMLDSSALKGVFGVKR</sequence>
<dbReference type="GO" id="GO:0006313">
    <property type="term" value="P:DNA transposition"/>
    <property type="evidence" value="ECO:0007669"/>
    <property type="project" value="InterPro"/>
</dbReference>
<dbReference type="InterPro" id="IPR002514">
    <property type="entry name" value="Transposase_8"/>
</dbReference>
<accession>A0A840SC03</accession>
<evidence type="ECO:0000313" key="2">
    <source>
        <dbReference type="Proteomes" id="UP000554837"/>
    </source>
</evidence>
<dbReference type="EMBL" id="JACHHO010000009">
    <property type="protein sequence ID" value="MBB5206294.1"/>
    <property type="molecule type" value="Genomic_DNA"/>
</dbReference>
<dbReference type="GO" id="GO:0004803">
    <property type="term" value="F:transposase activity"/>
    <property type="evidence" value="ECO:0007669"/>
    <property type="project" value="InterPro"/>
</dbReference>
<dbReference type="GO" id="GO:0003677">
    <property type="term" value="F:DNA binding"/>
    <property type="evidence" value="ECO:0007669"/>
    <property type="project" value="InterPro"/>
</dbReference>
<dbReference type="AlphaFoldDB" id="A0A840SC03"/>
<organism evidence="1 2">
    <name type="scientific">Inhella inkyongensis</name>
    <dbReference type="NCBI Taxonomy" id="392593"/>
    <lineage>
        <taxon>Bacteria</taxon>
        <taxon>Pseudomonadati</taxon>
        <taxon>Pseudomonadota</taxon>
        <taxon>Betaproteobacteria</taxon>
        <taxon>Burkholderiales</taxon>
        <taxon>Sphaerotilaceae</taxon>
        <taxon>Inhella</taxon>
    </lineage>
</organism>
<dbReference type="InterPro" id="IPR052546">
    <property type="entry name" value="Transposase_8_domain"/>
</dbReference>
<name>A0A840SC03_9BURK</name>
<dbReference type="PANTHER" id="PTHR33609:SF1">
    <property type="entry name" value="TRANSPOSASE"/>
    <property type="match status" value="1"/>
</dbReference>
<gene>
    <name evidence="1" type="ORF">HNQ51_003640</name>
</gene>
<evidence type="ECO:0000313" key="1">
    <source>
        <dbReference type="EMBL" id="MBB5206294.1"/>
    </source>
</evidence>
<dbReference type="Pfam" id="PF01527">
    <property type="entry name" value="HTH_Tnp_1"/>
    <property type="match status" value="1"/>
</dbReference>
<keyword evidence="2" id="KW-1185">Reference proteome</keyword>
<dbReference type="SUPFAM" id="SSF46689">
    <property type="entry name" value="Homeodomain-like"/>
    <property type="match status" value="1"/>
</dbReference>
<protein>
    <submittedName>
        <fullName evidence="1">Putative transposase</fullName>
    </submittedName>
</protein>
<dbReference type="Proteomes" id="UP000554837">
    <property type="component" value="Unassembled WGS sequence"/>
</dbReference>
<proteinExistence type="predicted"/>
<dbReference type="PANTHER" id="PTHR33609">
    <property type="entry name" value="LOW CALCIUM RESPONSE LOCUS PROTEIN S"/>
    <property type="match status" value="1"/>
</dbReference>
<comment type="caution">
    <text evidence="1">The sequence shown here is derived from an EMBL/GenBank/DDBJ whole genome shotgun (WGS) entry which is preliminary data.</text>
</comment>
<dbReference type="InterPro" id="IPR009057">
    <property type="entry name" value="Homeodomain-like_sf"/>
</dbReference>
<reference evidence="1 2" key="1">
    <citation type="submission" date="2020-08" db="EMBL/GenBank/DDBJ databases">
        <title>Genomic Encyclopedia of Type Strains, Phase IV (KMG-IV): sequencing the most valuable type-strain genomes for metagenomic binning, comparative biology and taxonomic classification.</title>
        <authorList>
            <person name="Goeker M."/>
        </authorList>
    </citation>
    <scope>NUCLEOTIDE SEQUENCE [LARGE SCALE GENOMIC DNA]</scope>
    <source>
        <strain evidence="1 2">DSM 23958</strain>
    </source>
</reference>